<dbReference type="Gene3D" id="3.40.50.1820">
    <property type="entry name" value="alpha/beta hydrolase"/>
    <property type="match status" value="1"/>
</dbReference>
<dbReference type="InterPro" id="IPR051044">
    <property type="entry name" value="MAG_DAG_Lipase"/>
</dbReference>
<dbReference type="GO" id="GO:0016787">
    <property type="term" value="F:hydrolase activity"/>
    <property type="evidence" value="ECO:0007669"/>
    <property type="project" value="UniProtKB-KW"/>
</dbReference>
<dbReference type="SUPFAM" id="SSF53474">
    <property type="entry name" value="alpha/beta-Hydrolases"/>
    <property type="match status" value="1"/>
</dbReference>
<dbReference type="EMBL" id="JAAXZR010000023">
    <property type="protein sequence ID" value="NLT79934.1"/>
    <property type="molecule type" value="Genomic_DNA"/>
</dbReference>
<keyword evidence="2" id="KW-0378">Hydrolase</keyword>
<accession>A0A971CZA9</accession>
<dbReference type="RefSeq" id="WP_273173937.1">
    <property type="nucleotide sequence ID" value="NZ_JAAXZR010000023.1"/>
</dbReference>
<dbReference type="Pfam" id="PF12146">
    <property type="entry name" value="Hydrolase_4"/>
    <property type="match status" value="1"/>
</dbReference>
<evidence type="ECO:0000313" key="3">
    <source>
        <dbReference type="Proteomes" id="UP000767327"/>
    </source>
</evidence>
<name>A0A971CZA9_9BIFI</name>
<comment type="caution">
    <text evidence="2">The sequence shown here is derived from an EMBL/GenBank/DDBJ whole genome shotgun (WGS) entry which is preliminary data.</text>
</comment>
<reference evidence="2" key="2">
    <citation type="submission" date="2020-01" db="EMBL/GenBank/DDBJ databases">
        <authorList>
            <person name="Campanaro S."/>
        </authorList>
    </citation>
    <scope>NUCLEOTIDE SEQUENCE</scope>
    <source>
        <strain evidence="2">AS01afH2WH_6</strain>
    </source>
</reference>
<feature type="domain" description="Serine aminopeptidase S33" evidence="1">
    <location>
        <begin position="71"/>
        <end position="326"/>
    </location>
</feature>
<gene>
    <name evidence="2" type="ORF">GXW98_06605</name>
</gene>
<sequence length="348" mass="39317">MQFELLDESHYAEIMNTTVVPALESCRVEGWMEASPSLQGHAPHQNGKLHYVCYPAEDFDGLHRSEASARLRGVVVISHGFTEFAEKYDEMVWYFLLAGYSVCVLEHRGHGFSVRDVQDPNLVSVDDWHRYVEDLSHFCSSVAQELAGGRPVYLFGHSMGGAIGAGVLQRYPTLFDKAVLSSPMIAPRTGMPMLLAPMVVGAACMAGFSSRMVPGHAPFSQAIDERDYRRASANRIEWFQSLRTEHIEYQTSAATFAWVREALRMSRSLLRQSNCDRIETPMLLLQATNDDYVLERQERQFVEQVQEGGCHAELVRVEDSRHELFGMPNAAMSSYVRTILDFFDRAVH</sequence>
<proteinExistence type="predicted"/>
<dbReference type="InterPro" id="IPR022742">
    <property type="entry name" value="Hydrolase_4"/>
</dbReference>
<organism evidence="2 3">
    <name type="scientific">Bifidobacterium crudilactis</name>
    <dbReference type="NCBI Taxonomy" id="327277"/>
    <lineage>
        <taxon>Bacteria</taxon>
        <taxon>Bacillati</taxon>
        <taxon>Actinomycetota</taxon>
        <taxon>Actinomycetes</taxon>
        <taxon>Bifidobacteriales</taxon>
        <taxon>Bifidobacteriaceae</taxon>
        <taxon>Bifidobacterium</taxon>
    </lineage>
</organism>
<protein>
    <submittedName>
        <fullName evidence="2">Alpha/beta hydrolase</fullName>
    </submittedName>
</protein>
<evidence type="ECO:0000313" key="2">
    <source>
        <dbReference type="EMBL" id="NLT79934.1"/>
    </source>
</evidence>
<dbReference type="PANTHER" id="PTHR11614">
    <property type="entry name" value="PHOSPHOLIPASE-RELATED"/>
    <property type="match status" value="1"/>
</dbReference>
<dbReference type="AlphaFoldDB" id="A0A971CZA9"/>
<evidence type="ECO:0000259" key="1">
    <source>
        <dbReference type="Pfam" id="PF12146"/>
    </source>
</evidence>
<dbReference type="InterPro" id="IPR029058">
    <property type="entry name" value="AB_hydrolase_fold"/>
</dbReference>
<reference evidence="2" key="1">
    <citation type="journal article" date="2020" name="Biotechnol. Biofuels">
        <title>New insights from the biogas microbiome by comprehensive genome-resolved metagenomics of nearly 1600 species originating from multiple anaerobic digesters.</title>
        <authorList>
            <person name="Campanaro S."/>
            <person name="Treu L."/>
            <person name="Rodriguez-R L.M."/>
            <person name="Kovalovszki A."/>
            <person name="Ziels R.M."/>
            <person name="Maus I."/>
            <person name="Zhu X."/>
            <person name="Kougias P.G."/>
            <person name="Basile A."/>
            <person name="Luo G."/>
            <person name="Schluter A."/>
            <person name="Konstantinidis K.T."/>
            <person name="Angelidaki I."/>
        </authorList>
    </citation>
    <scope>NUCLEOTIDE SEQUENCE</scope>
    <source>
        <strain evidence="2">AS01afH2WH_6</strain>
    </source>
</reference>
<dbReference type="Proteomes" id="UP000767327">
    <property type="component" value="Unassembled WGS sequence"/>
</dbReference>